<evidence type="ECO:0000256" key="9">
    <source>
        <dbReference type="HAMAP-Rule" id="MF_00237"/>
    </source>
</evidence>
<keyword evidence="13" id="KW-1185">Reference proteome</keyword>
<comment type="subcellular location">
    <subcellularLocation>
        <location evidence="9">Cell membrane</location>
        <topology evidence="9">Single-pass membrane protein</topology>
    </subcellularLocation>
    <subcellularLocation>
        <location evidence="1">Membrane</location>
        <topology evidence="1">Single-pass membrane protein</topology>
    </subcellularLocation>
</comment>
<dbReference type="RefSeq" id="WP_088215348.1">
    <property type="nucleotide sequence ID" value="NZ_NIPW01000013.1"/>
</dbReference>
<dbReference type="GO" id="GO:0033281">
    <property type="term" value="C:TAT protein transport complex"/>
    <property type="evidence" value="ECO:0007669"/>
    <property type="project" value="UniProtKB-UniRule"/>
</dbReference>
<protein>
    <recommendedName>
        <fullName evidence="9">Sec-independent protein translocase protein TatB</fullName>
    </recommendedName>
</protein>
<feature type="compositionally biased region" description="Polar residues" evidence="10">
    <location>
        <begin position="65"/>
        <end position="74"/>
    </location>
</feature>
<gene>
    <name evidence="9 12" type="primary">tatB</name>
    <name evidence="12" type="ORF">CDV49_09740</name>
</gene>
<keyword evidence="5 9" id="KW-0653">Protein transport</keyword>
<feature type="region of interest" description="Disordered" evidence="10">
    <location>
        <begin position="65"/>
        <end position="172"/>
    </location>
</feature>
<dbReference type="AlphaFoldDB" id="A0A212ABI4"/>
<evidence type="ECO:0000256" key="5">
    <source>
        <dbReference type="ARBA" id="ARBA00022927"/>
    </source>
</evidence>
<dbReference type="GO" id="GO:0043953">
    <property type="term" value="P:protein transport by the Tat complex"/>
    <property type="evidence" value="ECO:0007669"/>
    <property type="project" value="UniProtKB-UniRule"/>
</dbReference>
<proteinExistence type="inferred from homology"/>
<comment type="similarity">
    <text evidence="9">Belongs to the TatB family.</text>
</comment>
<keyword evidence="7 9" id="KW-0811">Translocation</keyword>
<comment type="subunit">
    <text evidence="9">The Tat system comprises two distinct complexes: a TatABC complex, containing multiple copies of TatA, TatB and TatC subunits, and a separate TatA complex, containing only TatA subunits. Substrates initially bind to the TatABC complex, which probably triggers association of the separate TatA complex to form the active translocon.</text>
</comment>
<keyword evidence="8 9" id="KW-0472">Membrane</keyword>
<dbReference type="HAMAP" id="MF_00237">
    <property type="entry name" value="TatB"/>
    <property type="match status" value="1"/>
</dbReference>
<dbReference type="PANTHER" id="PTHR33162">
    <property type="entry name" value="SEC-INDEPENDENT PROTEIN TRANSLOCASE PROTEIN TATA, CHLOROPLASTIC"/>
    <property type="match status" value="1"/>
</dbReference>
<feature type="compositionally biased region" description="Basic and acidic residues" evidence="10">
    <location>
        <begin position="80"/>
        <end position="92"/>
    </location>
</feature>
<dbReference type="EMBL" id="NIPW01000013">
    <property type="protein sequence ID" value="OWJ78055.1"/>
    <property type="molecule type" value="Genomic_DNA"/>
</dbReference>
<dbReference type="InterPro" id="IPR018448">
    <property type="entry name" value="TatB"/>
</dbReference>
<evidence type="ECO:0000256" key="7">
    <source>
        <dbReference type="ARBA" id="ARBA00023010"/>
    </source>
</evidence>
<evidence type="ECO:0000313" key="13">
    <source>
        <dbReference type="Proteomes" id="UP000196878"/>
    </source>
</evidence>
<feature type="transmembrane region" description="Helical" evidence="11">
    <location>
        <begin position="6"/>
        <end position="25"/>
    </location>
</feature>
<organism evidence="12 13">
    <name type="scientific">Haematobacter genomosp. 1</name>
    <dbReference type="NCBI Taxonomy" id="366618"/>
    <lineage>
        <taxon>Bacteria</taxon>
        <taxon>Pseudomonadati</taxon>
        <taxon>Pseudomonadota</taxon>
        <taxon>Alphaproteobacteria</taxon>
        <taxon>Rhodobacterales</taxon>
        <taxon>Paracoccaceae</taxon>
        <taxon>Haematobacter</taxon>
    </lineage>
</organism>
<sequence length="172" mass="17777">MFDIGWSELVLIGIVALVVVGPKDLPAMFRTLGRVTAKGRMMARDFQRAMEDAADEAGLKDIQRDLNSIRSPMQSGLDAVNRKLDDWDDRSRANRTTTSGVTTPPAANGSAPPPAAPVPPAATAPLETPSNAQGTDPAAVAAAAPRAHASEPVSEPAVAKASAESPGDGTKV</sequence>
<evidence type="ECO:0000313" key="12">
    <source>
        <dbReference type="EMBL" id="OWJ78055.1"/>
    </source>
</evidence>
<feature type="compositionally biased region" description="Low complexity" evidence="10">
    <location>
        <begin position="123"/>
        <end position="152"/>
    </location>
</feature>
<dbReference type="PANTHER" id="PTHR33162:SF1">
    <property type="entry name" value="SEC-INDEPENDENT PROTEIN TRANSLOCASE PROTEIN TATA, CHLOROPLASTIC"/>
    <property type="match status" value="1"/>
</dbReference>
<dbReference type="GO" id="GO:0008320">
    <property type="term" value="F:protein transmembrane transporter activity"/>
    <property type="evidence" value="ECO:0007669"/>
    <property type="project" value="UniProtKB-UniRule"/>
</dbReference>
<evidence type="ECO:0000256" key="11">
    <source>
        <dbReference type="SAM" id="Phobius"/>
    </source>
</evidence>
<accession>A0A212ABI4</accession>
<reference evidence="12 13" key="1">
    <citation type="submission" date="2016-12" db="EMBL/GenBank/DDBJ databases">
        <title>Comparison of Traditional DNA-DNA Hybridization with In Silico Genomic Analysis.</title>
        <authorList>
            <person name="Nicholson A.C."/>
            <person name="Humrighouse B.W."/>
            <person name="Graziano J."/>
            <person name="Lasker B."/>
            <person name="Whitney A.M."/>
            <person name="Mcquiston J.R."/>
        </authorList>
    </citation>
    <scope>NUCLEOTIDE SEQUENCE [LARGE SCALE GENOMIC DNA]</scope>
    <source>
        <strain evidence="12 13">H2240</strain>
    </source>
</reference>
<keyword evidence="2 9" id="KW-0813">Transport</keyword>
<evidence type="ECO:0000256" key="10">
    <source>
        <dbReference type="SAM" id="MobiDB-lite"/>
    </source>
</evidence>
<feature type="compositionally biased region" description="Pro residues" evidence="10">
    <location>
        <begin position="111"/>
        <end position="122"/>
    </location>
</feature>
<comment type="function">
    <text evidence="9">Part of the twin-arginine translocation (Tat) system that transports large folded proteins containing a characteristic twin-arginine motif in their signal peptide across membranes. Together with TatC, TatB is part of a receptor directly interacting with Tat signal peptides. TatB may form an oligomeric binding site that transiently accommodates folded Tat precursor proteins before their translocation.</text>
</comment>
<dbReference type="NCBIfam" id="TIGR01410">
    <property type="entry name" value="tatB"/>
    <property type="match status" value="1"/>
</dbReference>
<dbReference type="PRINTS" id="PR01506">
    <property type="entry name" value="TATBPROTEIN"/>
</dbReference>
<keyword evidence="3 9" id="KW-1003">Cell membrane</keyword>
<dbReference type="Pfam" id="PF02416">
    <property type="entry name" value="TatA_B_E"/>
    <property type="match status" value="1"/>
</dbReference>
<evidence type="ECO:0000256" key="8">
    <source>
        <dbReference type="ARBA" id="ARBA00023136"/>
    </source>
</evidence>
<evidence type="ECO:0000256" key="4">
    <source>
        <dbReference type="ARBA" id="ARBA00022692"/>
    </source>
</evidence>
<evidence type="ECO:0000256" key="6">
    <source>
        <dbReference type="ARBA" id="ARBA00022989"/>
    </source>
</evidence>
<evidence type="ECO:0000256" key="3">
    <source>
        <dbReference type="ARBA" id="ARBA00022475"/>
    </source>
</evidence>
<keyword evidence="4 9" id="KW-0812">Transmembrane</keyword>
<dbReference type="Proteomes" id="UP000196878">
    <property type="component" value="Unassembled WGS sequence"/>
</dbReference>
<dbReference type="InterPro" id="IPR003369">
    <property type="entry name" value="TatA/B/E"/>
</dbReference>
<evidence type="ECO:0000256" key="2">
    <source>
        <dbReference type="ARBA" id="ARBA00022448"/>
    </source>
</evidence>
<dbReference type="OrthoDB" id="7206969at2"/>
<evidence type="ECO:0000256" key="1">
    <source>
        <dbReference type="ARBA" id="ARBA00004167"/>
    </source>
</evidence>
<dbReference type="Gene3D" id="1.20.5.3310">
    <property type="match status" value="1"/>
</dbReference>
<name>A0A212ABI4_9RHOB</name>
<keyword evidence="6 9" id="KW-1133">Transmembrane helix</keyword>
<comment type="caution">
    <text evidence="12">The sequence shown here is derived from an EMBL/GenBank/DDBJ whole genome shotgun (WGS) entry which is preliminary data.</text>
</comment>